<dbReference type="AlphaFoldDB" id="K3XPA5"/>
<organism evidence="1 2">
    <name type="scientific">Setaria italica</name>
    <name type="common">Foxtail millet</name>
    <name type="synonym">Panicum italicum</name>
    <dbReference type="NCBI Taxonomy" id="4555"/>
    <lineage>
        <taxon>Eukaryota</taxon>
        <taxon>Viridiplantae</taxon>
        <taxon>Streptophyta</taxon>
        <taxon>Embryophyta</taxon>
        <taxon>Tracheophyta</taxon>
        <taxon>Spermatophyta</taxon>
        <taxon>Magnoliopsida</taxon>
        <taxon>Liliopsida</taxon>
        <taxon>Poales</taxon>
        <taxon>Poaceae</taxon>
        <taxon>PACMAD clade</taxon>
        <taxon>Panicoideae</taxon>
        <taxon>Panicodae</taxon>
        <taxon>Paniceae</taxon>
        <taxon>Cenchrinae</taxon>
        <taxon>Setaria</taxon>
    </lineage>
</organism>
<sequence length="46" mass="5132">MLLKRASRGVPLLIPLHCEFSQCSISYVRPFLVLRTSTSTPLEAPC</sequence>
<protein>
    <submittedName>
        <fullName evidence="1">Uncharacterized protein</fullName>
    </submittedName>
</protein>
<name>K3XPA5_SETIT</name>
<dbReference type="InParanoid" id="K3XPA5"/>
<evidence type="ECO:0000313" key="2">
    <source>
        <dbReference type="Proteomes" id="UP000004995"/>
    </source>
</evidence>
<dbReference type="Gramene" id="KQL07759">
    <property type="protein sequence ID" value="KQL07759"/>
    <property type="gene ID" value="SETIT_003728mg"/>
</dbReference>
<dbReference type="EnsemblPlants" id="KQL07759">
    <property type="protein sequence ID" value="KQL07759"/>
    <property type="gene ID" value="SETIT_003728mg"/>
</dbReference>
<reference evidence="2" key="1">
    <citation type="journal article" date="2012" name="Nat. Biotechnol.">
        <title>Reference genome sequence of the model plant Setaria.</title>
        <authorList>
            <person name="Bennetzen J.L."/>
            <person name="Schmutz J."/>
            <person name="Wang H."/>
            <person name="Percifield R."/>
            <person name="Hawkins J."/>
            <person name="Pontaroli A.C."/>
            <person name="Estep M."/>
            <person name="Feng L."/>
            <person name="Vaughn J.N."/>
            <person name="Grimwood J."/>
            <person name="Jenkins J."/>
            <person name="Barry K."/>
            <person name="Lindquist E."/>
            <person name="Hellsten U."/>
            <person name="Deshpande S."/>
            <person name="Wang X."/>
            <person name="Wu X."/>
            <person name="Mitros T."/>
            <person name="Triplett J."/>
            <person name="Yang X."/>
            <person name="Ye C.Y."/>
            <person name="Mauro-Herrera M."/>
            <person name="Wang L."/>
            <person name="Li P."/>
            <person name="Sharma M."/>
            <person name="Sharma R."/>
            <person name="Ronald P.C."/>
            <person name="Panaud O."/>
            <person name="Kellogg E.A."/>
            <person name="Brutnell T.P."/>
            <person name="Doust A.N."/>
            <person name="Tuskan G.A."/>
            <person name="Rokhsar D."/>
            <person name="Devos K.M."/>
        </authorList>
    </citation>
    <scope>NUCLEOTIDE SEQUENCE [LARGE SCALE GENOMIC DNA]</scope>
    <source>
        <strain evidence="2">cv. Yugu1</strain>
    </source>
</reference>
<dbReference type="EMBL" id="AGNK02003375">
    <property type="status" value="NOT_ANNOTATED_CDS"/>
    <property type="molecule type" value="Genomic_DNA"/>
</dbReference>
<reference evidence="1" key="2">
    <citation type="submission" date="2018-08" db="UniProtKB">
        <authorList>
            <consortium name="EnsemblPlants"/>
        </authorList>
    </citation>
    <scope>IDENTIFICATION</scope>
    <source>
        <strain evidence="1">Yugu1</strain>
    </source>
</reference>
<evidence type="ECO:0000313" key="1">
    <source>
        <dbReference type="EnsemblPlants" id="KQL07759"/>
    </source>
</evidence>
<dbReference type="Proteomes" id="UP000004995">
    <property type="component" value="Unassembled WGS sequence"/>
</dbReference>
<accession>K3XPA5</accession>
<keyword evidence="2" id="KW-1185">Reference proteome</keyword>
<proteinExistence type="predicted"/>
<dbReference type="HOGENOM" id="CLU_3192300_0_0_1"/>